<dbReference type="HOGENOM" id="CLU_2112784_0_0_1"/>
<reference evidence="1" key="3">
    <citation type="submission" date="2015-04" db="UniProtKB">
        <authorList>
            <consortium name="EnsemblPlants"/>
        </authorList>
    </citation>
    <scope>IDENTIFICATION</scope>
</reference>
<dbReference type="Gramene" id="LPERR02G26160.1">
    <property type="protein sequence ID" value="LPERR02G26160.1"/>
    <property type="gene ID" value="LPERR02G26160"/>
</dbReference>
<dbReference type="EnsemblPlants" id="LPERR02G26160.1">
    <property type="protein sequence ID" value="LPERR02G26160.1"/>
    <property type="gene ID" value="LPERR02G26160"/>
</dbReference>
<dbReference type="AlphaFoldDB" id="A0A0D9VKU5"/>
<evidence type="ECO:0000313" key="1">
    <source>
        <dbReference type="EnsemblPlants" id="LPERR02G26160.1"/>
    </source>
</evidence>
<organism evidence="1 2">
    <name type="scientific">Leersia perrieri</name>
    <dbReference type="NCBI Taxonomy" id="77586"/>
    <lineage>
        <taxon>Eukaryota</taxon>
        <taxon>Viridiplantae</taxon>
        <taxon>Streptophyta</taxon>
        <taxon>Embryophyta</taxon>
        <taxon>Tracheophyta</taxon>
        <taxon>Spermatophyta</taxon>
        <taxon>Magnoliopsida</taxon>
        <taxon>Liliopsida</taxon>
        <taxon>Poales</taxon>
        <taxon>Poaceae</taxon>
        <taxon>BOP clade</taxon>
        <taxon>Oryzoideae</taxon>
        <taxon>Oryzeae</taxon>
        <taxon>Oryzinae</taxon>
        <taxon>Leersia</taxon>
    </lineage>
</organism>
<name>A0A0D9VKU5_9ORYZ</name>
<evidence type="ECO:0000313" key="2">
    <source>
        <dbReference type="Proteomes" id="UP000032180"/>
    </source>
</evidence>
<sequence length="134" mass="14487">MFFFPFCSKHLSHRGIENARSSRSIIGTTEASHELTARLRRQRQPLLNLPVGLECGKSMPYGSCSGDLPGRYWLFPTSTVESPNTYTAGTRCTSSLSPVAAAEICTQPAMRTNATSITITLCLIMAPAASYVPG</sequence>
<reference evidence="1 2" key="1">
    <citation type="submission" date="2012-08" db="EMBL/GenBank/DDBJ databases">
        <title>Oryza genome evolution.</title>
        <authorList>
            <person name="Wing R.A."/>
        </authorList>
    </citation>
    <scope>NUCLEOTIDE SEQUENCE</scope>
</reference>
<dbReference type="Proteomes" id="UP000032180">
    <property type="component" value="Chromosome 2"/>
</dbReference>
<proteinExistence type="predicted"/>
<keyword evidence="2" id="KW-1185">Reference proteome</keyword>
<protein>
    <submittedName>
        <fullName evidence="1">Uncharacterized protein</fullName>
    </submittedName>
</protein>
<accession>A0A0D9VKU5</accession>
<reference evidence="2" key="2">
    <citation type="submission" date="2013-12" db="EMBL/GenBank/DDBJ databases">
        <authorList>
            <person name="Yu Y."/>
            <person name="Lee S."/>
            <person name="de Baynast K."/>
            <person name="Wissotski M."/>
            <person name="Liu L."/>
            <person name="Talag J."/>
            <person name="Goicoechea J."/>
            <person name="Angelova A."/>
            <person name="Jetty R."/>
            <person name="Kudrna D."/>
            <person name="Golser W."/>
            <person name="Rivera L."/>
            <person name="Zhang J."/>
            <person name="Wing R."/>
        </authorList>
    </citation>
    <scope>NUCLEOTIDE SEQUENCE</scope>
</reference>